<dbReference type="EMBL" id="JAYMYS010000005">
    <property type="protein sequence ID" value="KAK7391733.1"/>
    <property type="molecule type" value="Genomic_DNA"/>
</dbReference>
<keyword evidence="2" id="KW-1185">Reference proteome</keyword>
<evidence type="ECO:0000313" key="2">
    <source>
        <dbReference type="Proteomes" id="UP001386955"/>
    </source>
</evidence>
<proteinExistence type="predicted"/>
<comment type="caution">
    <text evidence="1">The sequence shown here is derived from an EMBL/GenBank/DDBJ whole genome shotgun (WGS) entry which is preliminary data.</text>
</comment>
<sequence length="67" mass="7512">MYEAHKLFLFLLSCKPTLSKWNISGKPHHIIGHKSLATLITVGIFISFSSTQLDFDLSPVNRLVSVL</sequence>
<accession>A0AAN9XH91</accession>
<dbReference type="AlphaFoldDB" id="A0AAN9XH91"/>
<gene>
    <name evidence="1" type="ORF">VNO78_20153</name>
</gene>
<evidence type="ECO:0000313" key="1">
    <source>
        <dbReference type="EMBL" id="KAK7391733.1"/>
    </source>
</evidence>
<reference evidence="1 2" key="1">
    <citation type="submission" date="2024-01" db="EMBL/GenBank/DDBJ databases">
        <title>The genomes of 5 underutilized Papilionoideae crops provide insights into root nodulation and disease resistanc.</title>
        <authorList>
            <person name="Jiang F."/>
        </authorList>
    </citation>
    <scope>NUCLEOTIDE SEQUENCE [LARGE SCALE GENOMIC DNA]</scope>
    <source>
        <strain evidence="1">DUOXIRENSHENG_FW03</strain>
        <tissue evidence="1">Leaves</tissue>
    </source>
</reference>
<organism evidence="1 2">
    <name type="scientific">Psophocarpus tetragonolobus</name>
    <name type="common">Winged bean</name>
    <name type="synonym">Dolichos tetragonolobus</name>
    <dbReference type="NCBI Taxonomy" id="3891"/>
    <lineage>
        <taxon>Eukaryota</taxon>
        <taxon>Viridiplantae</taxon>
        <taxon>Streptophyta</taxon>
        <taxon>Embryophyta</taxon>
        <taxon>Tracheophyta</taxon>
        <taxon>Spermatophyta</taxon>
        <taxon>Magnoliopsida</taxon>
        <taxon>eudicotyledons</taxon>
        <taxon>Gunneridae</taxon>
        <taxon>Pentapetalae</taxon>
        <taxon>rosids</taxon>
        <taxon>fabids</taxon>
        <taxon>Fabales</taxon>
        <taxon>Fabaceae</taxon>
        <taxon>Papilionoideae</taxon>
        <taxon>50 kb inversion clade</taxon>
        <taxon>NPAAA clade</taxon>
        <taxon>indigoferoid/millettioid clade</taxon>
        <taxon>Phaseoleae</taxon>
        <taxon>Psophocarpus</taxon>
    </lineage>
</organism>
<protein>
    <submittedName>
        <fullName evidence="1">Uncharacterized protein</fullName>
    </submittedName>
</protein>
<name>A0AAN9XH91_PSOTE</name>
<dbReference type="Proteomes" id="UP001386955">
    <property type="component" value="Unassembled WGS sequence"/>
</dbReference>